<sequence>MKEAKGGRLRGSTPPLQRDCKKSPKCQTEFVFGGQHRKRKEENEEEDMEKDELEWRRRMRRNGAGEKEEEDAKEWKRGSSAMTTITYSGIDEEEKGGRGREQEGL</sequence>
<feature type="region of interest" description="Disordered" evidence="1">
    <location>
        <begin position="1"/>
        <end position="105"/>
    </location>
</feature>
<accession>A0AAV3YYP3</accession>
<comment type="caution">
    <text evidence="2">The sequence shown here is derived from an EMBL/GenBank/DDBJ whole genome shotgun (WGS) entry which is preliminary data.</text>
</comment>
<protein>
    <submittedName>
        <fullName evidence="2">Uncharacterized protein</fullName>
    </submittedName>
</protein>
<evidence type="ECO:0000256" key="1">
    <source>
        <dbReference type="SAM" id="MobiDB-lite"/>
    </source>
</evidence>
<reference evidence="2 3" key="1">
    <citation type="journal article" date="2021" name="Elife">
        <title>Chloroplast acquisition without the gene transfer in kleptoplastic sea slugs, Plakobranchus ocellatus.</title>
        <authorList>
            <person name="Maeda T."/>
            <person name="Takahashi S."/>
            <person name="Yoshida T."/>
            <person name="Shimamura S."/>
            <person name="Takaki Y."/>
            <person name="Nagai Y."/>
            <person name="Toyoda A."/>
            <person name="Suzuki Y."/>
            <person name="Arimoto A."/>
            <person name="Ishii H."/>
            <person name="Satoh N."/>
            <person name="Nishiyama T."/>
            <person name="Hasebe M."/>
            <person name="Maruyama T."/>
            <person name="Minagawa J."/>
            <person name="Obokata J."/>
            <person name="Shigenobu S."/>
        </authorList>
    </citation>
    <scope>NUCLEOTIDE SEQUENCE [LARGE SCALE GENOMIC DNA]</scope>
</reference>
<proteinExistence type="predicted"/>
<keyword evidence="3" id="KW-1185">Reference proteome</keyword>
<dbReference type="EMBL" id="BLXT01001760">
    <property type="protein sequence ID" value="GFN87632.1"/>
    <property type="molecule type" value="Genomic_DNA"/>
</dbReference>
<name>A0AAV3YYP3_9GAST</name>
<feature type="compositionally biased region" description="Basic and acidic residues" evidence="1">
    <location>
        <begin position="95"/>
        <end position="105"/>
    </location>
</feature>
<dbReference type="Proteomes" id="UP000735302">
    <property type="component" value="Unassembled WGS sequence"/>
</dbReference>
<evidence type="ECO:0000313" key="2">
    <source>
        <dbReference type="EMBL" id="GFN87632.1"/>
    </source>
</evidence>
<evidence type="ECO:0000313" key="3">
    <source>
        <dbReference type="Proteomes" id="UP000735302"/>
    </source>
</evidence>
<dbReference type="AlphaFoldDB" id="A0AAV3YYP3"/>
<organism evidence="2 3">
    <name type="scientific">Plakobranchus ocellatus</name>
    <dbReference type="NCBI Taxonomy" id="259542"/>
    <lineage>
        <taxon>Eukaryota</taxon>
        <taxon>Metazoa</taxon>
        <taxon>Spiralia</taxon>
        <taxon>Lophotrochozoa</taxon>
        <taxon>Mollusca</taxon>
        <taxon>Gastropoda</taxon>
        <taxon>Heterobranchia</taxon>
        <taxon>Euthyneura</taxon>
        <taxon>Panpulmonata</taxon>
        <taxon>Sacoglossa</taxon>
        <taxon>Placobranchoidea</taxon>
        <taxon>Plakobranchidae</taxon>
        <taxon>Plakobranchus</taxon>
    </lineage>
</organism>
<gene>
    <name evidence="2" type="ORF">PoB_001413800</name>
</gene>
<feature type="compositionally biased region" description="Acidic residues" evidence="1">
    <location>
        <begin position="43"/>
        <end position="52"/>
    </location>
</feature>